<evidence type="ECO:0000313" key="2">
    <source>
        <dbReference type="Proteomes" id="UP000003639"/>
    </source>
</evidence>
<dbReference type="AlphaFoldDB" id="A6NVX7"/>
<protein>
    <submittedName>
        <fullName evidence="1">Uncharacterized protein</fullName>
    </submittedName>
</protein>
<proteinExistence type="predicted"/>
<dbReference type="STRING" id="411467.BACCAP_02371"/>
<comment type="caution">
    <text evidence="1">The sequence shown here is derived from an EMBL/GenBank/DDBJ whole genome shotgun (WGS) entry which is preliminary data.</text>
</comment>
<sequence>MVLPPACGIFPFRMQHFITAPPRWLPRTGGEILLIFLDRPGPEMLEWTNIRE</sequence>
<name>A6NVX7_9FIRM</name>
<dbReference type="Proteomes" id="UP000003639">
    <property type="component" value="Unassembled WGS sequence"/>
</dbReference>
<keyword evidence="2" id="KW-1185">Reference proteome</keyword>
<organism evidence="1 2">
    <name type="scientific">Pseudoflavonifractor capillosus ATCC 29799</name>
    <dbReference type="NCBI Taxonomy" id="411467"/>
    <lineage>
        <taxon>Bacteria</taxon>
        <taxon>Bacillati</taxon>
        <taxon>Bacillota</taxon>
        <taxon>Clostridia</taxon>
        <taxon>Eubacteriales</taxon>
        <taxon>Oscillospiraceae</taxon>
        <taxon>Pseudoflavonifractor</taxon>
    </lineage>
</organism>
<dbReference type="EMBL" id="AAXG02000015">
    <property type="protein sequence ID" value="EDM99635.1"/>
    <property type="molecule type" value="Genomic_DNA"/>
</dbReference>
<gene>
    <name evidence="1" type="ORF">BACCAP_02371</name>
</gene>
<reference evidence="1 2" key="2">
    <citation type="submission" date="2007-06" db="EMBL/GenBank/DDBJ databases">
        <title>Draft genome sequence of Pseudoflavonifractor capillosus ATCC 29799.</title>
        <authorList>
            <person name="Sudarsanam P."/>
            <person name="Ley R."/>
            <person name="Guruge J."/>
            <person name="Turnbaugh P.J."/>
            <person name="Mahowald M."/>
            <person name="Liep D."/>
            <person name="Gordon J."/>
        </authorList>
    </citation>
    <scope>NUCLEOTIDE SEQUENCE [LARGE SCALE GENOMIC DNA]</scope>
    <source>
        <strain evidence="1 2">ATCC 29799</strain>
    </source>
</reference>
<evidence type="ECO:0000313" key="1">
    <source>
        <dbReference type="EMBL" id="EDM99635.1"/>
    </source>
</evidence>
<accession>A6NVX7</accession>
<reference evidence="1 2" key="1">
    <citation type="submission" date="2007-04" db="EMBL/GenBank/DDBJ databases">
        <authorList>
            <person name="Fulton L."/>
            <person name="Clifton S."/>
            <person name="Fulton B."/>
            <person name="Xu J."/>
            <person name="Minx P."/>
            <person name="Pepin K.H."/>
            <person name="Johnson M."/>
            <person name="Thiruvilangam P."/>
            <person name="Bhonagiri V."/>
            <person name="Nash W.E."/>
            <person name="Mardis E.R."/>
            <person name="Wilson R.K."/>
        </authorList>
    </citation>
    <scope>NUCLEOTIDE SEQUENCE [LARGE SCALE GENOMIC DNA]</scope>
    <source>
        <strain evidence="1 2">ATCC 29799</strain>
    </source>
</reference>